<dbReference type="GO" id="GO:0005524">
    <property type="term" value="F:ATP binding"/>
    <property type="evidence" value="ECO:0007669"/>
    <property type="project" value="UniProtKB-KW"/>
</dbReference>
<evidence type="ECO:0000256" key="4">
    <source>
        <dbReference type="SAM" id="MobiDB-lite"/>
    </source>
</evidence>
<dbReference type="PANTHER" id="PTHR10682:SF10">
    <property type="entry name" value="POLYNUCLEOTIDE ADENYLYLTRANSFERASE"/>
    <property type="match status" value="1"/>
</dbReference>
<evidence type="ECO:0000256" key="2">
    <source>
        <dbReference type="ARBA" id="ARBA00022741"/>
    </source>
</evidence>
<keyword evidence="3" id="KW-0067">ATP-binding</keyword>
<dbReference type="STRING" id="667725.A0A0L0FCP1"/>
<dbReference type="AlphaFoldDB" id="A0A0L0FCP1"/>
<dbReference type="GO" id="GO:0005634">
    <property type="term" value="C:nucleus"/>
    <property type="evidence" value="ECO:0007669"/>
    <property type="project" value="TreeGrafter"/>
</dbReference>
<feature type="compositionally biased region" description="Low complexity" evidence="4">
    <location>
        <begin position="199"/>
        <end position="209"/>
    </location>
</feature>
<feature type="domain" description="Poly(A) polymerase RNA-binding" evidence="5">
    <location>
        <begin position="70"/>
        <end position="151"/>
    </location>
</feature>
<dbReference type="Gene3D" id="3.30.70.590">
    <property type="entry name" value="Poly(A) polymerase predicted RNA binding domain"/>
    <property type="match status" value="2"/>
</dbReference>
<proteinExistence type="predicted"/>
<dbReference type="PANTHER" id="PTHR10682">
    <property type="entry name" value="POLY A POLYMERASE"/>
    <property type="match status" value="1"/>
</dbReference>
<evidence type="ECO:0000256" key="3">
    <source>
        <dbReference type="ARBA" id="ARBA00022840"/>
    </source>
</evidence>
<dbReference type="GO" id="GO:0003723">
    <property type="term" value="F:RNA binding"/>
    <property type="evidence" value="ECO:0007669"/>
    <property type="project" value="InterPro"/>
</dbReference>
<evidence type="ECO:0000259" key="5">
    <source>
        <dbReference type="Pfam" id="PF04926"/>
    </source>
</evidence>
<organism evidence="6 7">
    <name type="scientific">Sphaeroforma arctica JP610</name>
    <dbReference type="NCBI Taxonomy" id="667725"/>
    <lineage>
        <taxon>Eukaryota</taxon>
        <taxon>Ichthyosporea</taxon>
        <taxon>Ichthyophonida</taxon>
        <taxon>Sphaeroforma</taxon>
    </lineage>
</organism>
<evidence type="ECO:0000313" key="7">
    <source>
        <dbReference type="Proteomes" id="UP000054560"/>
    </source>
</evidence>
<dbReference type="SUPFAM" id="SSF55003">
    <property type="entry name" value="PAP/Archaeal CCA-adding enzyme, C-terminal domain"/>
    <property type="match status" value="1"/>
</dbReference>
<dbReference type="GeneID" id="25913443"/>
<keyword evidence="7" id="KW-1185">Reference proteome</keyword>
<dbReference type="EMBL" id="KQ244332">
    <property type="protein sequence ID" value="KNC74519.1"/>
    <property type="molecule type" value="Genomic_DNA"/>
</dbReference>
<dbReference type="Proteomes" id="UP000054560">
    <property type="component" value="Unassembled WGS sequence"/>
</dbReference>
<keyword evidence="1" id="KW-0808">Transferase</keyword>
<dbReference type="GO" id="GO:0031123">
    <property type="term" value="P:RNA 3'-end processing"/>
    <property type="evidence" value="ECO:0007669"/>
    <property type="project" value="InterPro"/>
</dbReference>
<feature type="compositionally biased region" description="Basic and acidic residues" evidence="4">
    <location>
        <begin position="224"/>
        <end position="236"/>
    </location>
</feature>
<dbReference type="Pfam" id="PF04926">
    <property type="entry name" value="PAP_RNA-bind"/>
    <property type="match status" value="2"/>
</dbReference>
<dbReference type="InterPro" id="IPR011068">
    <property type="entry name" value="NuclTrfase_I-like_C"/>
</dbReference>
<reference evidence="6 7" key="1">
    <citation type="submission" date="2011-02" db="EMBL/GenBank/DDBJ databases">
        <title>The Genome Sequence of Sphaeroforma arctica JP610.</title>
        <authorList>
            <consortium name="The Broad Institute Genome Sequencing Platform"/>
            <person name="Russ C."/>
            <person name="Cuomo C."/>
            <person name="Young S.K."/>
            <person name="Zeng Q."/>
            <person name="Gargeya S."/>
            <person name="Alvarado L."/>
            <person name="Berlin A."/>
            <person name="Chapman S.B."/>
            <person name="Chen Z."/>
            <person name="Freedman E."/>
            <person name="Gellesch M."/>
            <person name="Goldberg J."/>
            <person name="Griggs A."/>
            <person name="Gujja S."/>
            <person name="Heilman E."/>
            <person name="Heiman D."/>
            <person name="Howarth C."/>
            <person name="Mehta T."/>
            <person name="Neiman D."/>
            <person name="Pearson M."/>
            <person name="Roberts A."/>
            <person name="Saif S."/>
            <person name="Shea T."/>
            <person name="Shenoy N."/>
            <person name="Sisk P."/>
            <person name="Stolte C."/>
            <person name="Sykes S."/>
            <person name="White J."/>
            <person name="Yandava C."/>
            <person name="Burger G."/>
            <person name="Gray M.W."/>
            <person name="Holland P.W.H."/>
            <person name="King N."/>
            <person name="Lang F.B.F."/>
            <person name="Roger A.J."/>
            <person name="Ruiz-Trillo I."/>
            <person name="Haas B."/>
            <person name="Nusbaum C."/>
            <person name="Birren B."/>
        </authorList>
    </citation>
    <scope>NUCLEOTIDE SEQUENCE [LARGE SCALE GENOMIC DNA]</scope>
    <source>
        <strain evidence="6 7">JP610</strain>
    </source>
</reference>
<feature type="domain" description="Poly(A) polymerase RNA-binding" evidence="5">
    <location>
        <begin position="4"/>
        <end position="62"/>
    </location>
</feature>
<accession>A0A0L0FCP1</accession>
<evidence type="ECO:0000256" key="1">
    <source>
        <dbReference type="ARBA" id="ARBA00022679"/>
    </source>
</evidence>
<dbReference type="eggNOG" id="KOG2245">
    <property type="taxonomic scope" value="Eukaryota"/>
</dbReference>
<dbReference type="GO" id="GO:1990817">
    <property type="term" value="F:poly(A) RNA polymerase activity"/>
    <property type="evidence" value="ECO:0007669"/>
    <property type="project" value="TreeGrafter"/>
</dbReference>
<evidence type="ECO:0000313" key="6">
    <source>
        <dbReference type="EMBL" id="KNC74519.1"/>
    </source>
</evidence>
<dbReference type="OrthoDB" id="412748at2759"/>
<gene>
    <name evidence="6" type="ORF">SARC_12939</name>
</gene>
<name>A0A0L0FCP1_9EUKA</name>
<keyword evidence="2" id="KW-0547">Nucleotide-binding</keyword>
<sequence>MRTEFFKRYKHYIRIDAIASNEVDHHLWEGLIEARIRVFVSSLERVGEISDACPLPEGFFLKSRTSAPVEGDENAETGAEEVVYRTVYFIGVEFHKRPPQQMGLKRRVDLALVERDFWAKMSNWDKFNDKTMTMEIKAVKRRNLPAFINADRDLTKSTDRNYVAMDKSVKPANSNTIEDEDDDDEEPDLPIPFAGGSGTTANTASSNQNTEDPDTIPDSWESEANMHTHLDTHDDAMEVDATADARQMDEDGDADTR</sequence>
<feature type="compositionally biased region" description="Basic and acidic residues" evidence="4">
    <location>
        <begin position="246"/>
        <end position="257"/>
    </location>
</feature>
<dbReference type="InterPro" id="IPR007010">
    <property type="entry name" value="PolA_pol_RNA-bd_dom"/>
</dbReference>
<dbReference type="RefSeq" id="XP_014148421.1">
    <property type="nucleotide sequence ID" value="XM_014292946.1"/>
</dbReference>
<feature type="compositionally biased region" description="Acidic residues" evidence="4">
    <location>
        <begin position="177"/>
        <end position="188"/>
    </location>
</feature>
<protein>
    <recommendedName>
        <fullName evidence="5">Poly(A) polymerase RNA-binding domain-containing protein</fullName>
    </recommendedName>
</protein>
<feature type="region of interest" description="Disordered" evidence="4">
    <location>
        <begin position="162"/>
        <end position="257"/>
    </location>
</feature>